<dbReference type="PANTHER" id="PTHR42796">
    <property type="entry name" value="FUMARYLACETOACETATE HYDROLASE DOMAIN-CONTAINING PROTEIN 2A-RELATED"/>
    <property type="match status" value="1"/>
</dbReference>
<reference evidence="4 5" key="1">
    <citation type="submission" date="2018-04" db="EMBL/GenBank/DDBJ databases">
        <title>Bacteria isolated from cave deposits of Manipur.</title>
        <authorList>
            <person name="Sahoo D."/>
            <person name="Sarangthem I."/>
            <person name="Nandeibam J."/>
        </authorList>
    </citation>
    <scope>NUCLEOTIDE SEQUENCE [LARGE SCALE GENOMIC DNA]</scope>
    <source>
        <strain evidence="5">mrc11</strain>
    </source>
</reference>
<dbReference type="EMBL" id="QLNP01000062">
    <property type="protein sequence ID" value="RAM38336.1"/>
    <property type="molecule type" value="Genomic_DNA"/>
</dbReference>
<dbReference type="InterPro" id="IPR011234">
    <property type="entry name" value="Fumarylacetoacetase-like_C"/>
</dbReference>
<evidence type="ECO:0000259" key="3">
    <source>
        <dbReference type="Pfam" id="PF01557"/>
    </source>
</evidence>
<dbReference type="PANTHER" id="PTHR42796:SF4">
    <property type="entry name" value="FUMARYLACETOACETATE HYDROLASE DOMAIN-CONTAINING PROTEIN 2A"/>
    <property type="match status" value="1"/>
</dbReference>
<name>A0A328HI88_ARTGO</name>
<evidence type="ECO:0000313" key="4">
    <source>
        <dbReference type="EMBL" id="RAM38336.1"/>
    </source>
</evidence>
<evidence type="ECO:0000313" key="5">
    <source>
        <dbReference type="Proteomes" id="UP000249166"/>
    </source>
</evidence>
<evidence type="ECO:0000256" key="1">
    <source>
        <dbReference type="ARBA" id="ARBA00010211"/>
    </source>
</evidence>
<dbReference type="OrthoDB" id="9805307at2"/>
<dbReference type="Pfam" id="PF01557">
    <property type="entry name" value="FAA_hydrolase"/>
    <property type="match status" value="1"/>
</dbReference>
<keyword evidence="4" id="KW-0378">Hydrolase</keyword>
<organism evidence="4 5">
    <name type="scientific">Arthrobacter globiformis</name>
    <dbReference type="NCBI Taxonomy" id="1665"/>
    <lineage>
        <taxon>Bacteria</taxon>
        <taxon>Bacillati</taxon>
        <taxon>Actinomycetota</taxon>
        <taxon>Actinomycetes</taxon>
        <taxon>Micrococcales</taxon>
        <taxon>Micrococcaceae</taxon>
        <taxon>Arthrobacter</taxon>
    </lineage>
</organism>
<dbReference type="GO" id="GO:0044281">
    <property type="term" value="P:small molecule metabolic process"/>
    <property type="evidence" value="ECO:0007669"/>
    <property type="project" value="UniProtKB-ARBA"/>
</dbReference>
<proteinExistence type="inferred from homology"/>
<feature type="domain" description="Fumarylacetoacetase-like C-terminal" evidence="3">
    <location>
        <begin position="79"/>
        <end position="283"/>
    </location>
</feature>
<accession>A0A328HI88</accession>
<keyword evidence="2" id="KW-0479">Metal-binding</keyword>
<dbReference type="InterPro" id="IPR036663">
    <property type="entry name" value="Fumarylacetoacetase_C_sf"/>
</dbReference>
<dbReference type="GO" id="GO:0046872">
    <property type="term" value="F:metal ion binding"/>
    <property type="evidence" value="ECO:0007669"/>
    <property type="project" value="UniProtKB-KW"/>
</dbReference>
<dbReference type="GO" id="GO:0016787">
    <property type="term" value="F:hydrolase activity"/>
    <property type="evidence" value="ECO:0007669"/>
    <property type="project" value="UniProtKB-KW"/>
</dbReference>
<dbReference type="AlphaFoldDB" id="A0A328HI88"/>
<dbReference type="InterPro" id="IPR051121">
    <property type="entry name" value="FAH"/>
</dbReference>
<comment type="caution">
    <text evidence="4">The sequence shown here is derived from an EMBL/GenBank/DDBJ whole genome shotgun (WGS) entry which is preliminary data.</text>
</comment>
<dbReference type="SUPFAM" id="SSF56529">
    <property type="entry name" value="FAH"/>
    <property type="match status" value="1"/>
</dbReference>
<comment type="similarity">
    <text evidence="1">Belongs to the FAH family.</text>
</comment>
<dbReference type="Gene3D" id="3.90.850.10">
    <property type="entry name" value="Fumarylacetoacetase-like, C-terminal domain"/>
    <property type="match status" value="1"/>
</dbReference>
<sequence>MLIGTVDNRAHLIQASDAQIRGLDIAEASQGRFSSSVSELFTDWEALRGWAEFADFEQGGARTISADELQAPVSSPRQVFAIGMNYKDHAAEVNLSLPTTPAVFTKYVSSLIGAADTVELPSTSVDWEVELVAVIGTGGRDIPEESALEHVAGYMVGQDLSDRELQFAGGGAPQFSIAKSYKGFAPTGPWITSSDEVADSGNLSMTCSRGDEVLQQGTTRNLVFNLPYLIHHLSSIVELYPGDLIFTGTPDGVGFGRSPQQYLVPGDELVSSIEGLGEIRQRFVARGESDEVAGILETVGGRA</sequence>
<dbReference type="Proteomes" id="UP000249166">
    <property type="component" value="Unassembled WGS sequence"/>
</dbReference>
<evidence type="ECO:0000256" key="2">
    <source>
        <dbReference type="ARBA" id="ARBA00022723"/>
    </source>
</evidence>
<dbReference type="RefSeq" id="WP_111902805.1">
    <property type="nucleotide sequence ID" value="NZ_QLNP01000062.1"/>
</dbReference>
<protein>
    <submittedName>
        <fullName evidence="4">Fumarylacetoacetate hydrolase</fullName>
    </submittedName>
</protein>
<gene>
    <name evidence="4" type="ORF">DBZ45_04835</name>
</gene>